<accession>A0A433VDM8</accession>
<evidence type="ECO:0000313" key="2">
    <source>
        <dbReference type="Proteomes" id="UP000271624"/>
    </source>
</evidence>
<evidence type="ECO:0000313" key="1">
    <source>
        <dbReference type="EMBL" id="RUT04216.1"/>
    </source>
</evidence>
<sequence length="198" mass="23403">MLQKRNNVKHESIIQKRDSILVPARQPSYWRGQPVKGHLSDKIHLTTERLEKALQTNQTLRSAYEEMDGDPQSKIPFLVWLLENPDSPLSLPGKIYLYKHDYLHLLLKRGFSLDDEAFIVGFTMGNDSNTKWFHIALFKLISSKFYPKKYQFTKKHFQEFYLGFEYGKKVKTKNINSLDFELYYNKPILEIREQLGIT</sequence>
<proteinExistence type="predicted"/>
<reference evidence="1" key="2">
    <citation type="journal article" date="2019" name="Genome Biol. Evol.">
        <title>Day and night: Metabolic profiles and evolutionary relationships of six axenic non-marine cyanobacteria.</title>
        <authorList>
            <person name="Will S.E."/>
            <person name="Henke P."/>
            <person name="Boedeker C."/>
            <person name="Huang S."/>
            <person name="Brinkmann H."/>
            <person name="Rohde M."/>
            <person name="Jarek M."/>
            <person name="Friedl T."/>
            <person name="Seufert S."/>
            <person name="Schumacher M."/>
            <person name="Overmann J."/>
            <person name="Neumann-Schaal M."/>
            <person name="Petersen J."/>
        </authorList>
    </citation>
    <scope>NUCLEOTIDE SEQUENCE [LARGE SCALE GENOMIC DNA]</scope>
    <source>
        <strain evidence="1">PCC 7102</strain>
    </source>
</reference>
<comment type="caution">
    <text evidence="1">The sequence shown here is derived from an EMBL/GenBank/DDBJ whole genome shotgun (WGS) entry which is preliminary data.</text>
</comment>
<reference evidence="1" key="1">
    <citation type="submission" date="2018-12" db="EMBL/GenBank/DDBJ databases">
        <authorList>
            <person name="Will S."/>
            <person name="Neumann-Schaal M."/>
            <person name="Henke P."/>
        </authorList>
    </citation>
    <scope>NUCLEOTIDE SEQUENCE</scope>
    <source>
        <strain evidence="1">PCC 7102</strain>
    </source>
</reference>
<dbReference type="Proteomes" id="UP000271624">
    <property type="component" value="Unassembled WGS sequence"/>
</dbReference>
<organism evidence="1 2">
    <name type="scientific">Dulcicalothrix desertica PCC 7102</name>
    <dbReference type="NCBI Taxonomy" id="232991"/>
    <lineage>
        <taxon>Bacteria</taxon>
        <taxon>Bacillati</taxon>
        <taxon>Cyanobacteriota</taxon>
        <taxon>Cyanophyceae</taxon>
        <taxon>Nostocales</taxon>
        <taxon>Calotrichaceae</taxon>
        <taxon>Dulcicalothrix</taxon>
    </lineage>
</organism>
<name>A0A433VDM8_9CYAN</name>
<dbReference type="EMBL" id="RSCL01000011">
    <property type="protein sequence ID" value="RUT04216.1"/>
    <property type="molecule type" value="Genomic_DNA"/>
</dbReference>
<protein>
    <submittedName>
        <fullName evidence="1">Uncharacterized protein</fullName>
    </submittedName>
</protein>
<gene>
    <name evidence="1" type="ORF">DSM106972_044440</name>
</gene>
<dbReference type="AlphaFoldDB" id="A0A433VDM8"/>
<keyword evidence="2" id="KW-1185">Reference proteome</keyword>